<name>A0A8H7UIQ9_9FUNG</name>
<dbReference type="PANTHER" id="PTHR36183">
    <property type="entry name" value="BETA-GLUCURONIDASE"/>
    <property type="match status" value="1"/>
</dbReference>
<evidence type="ECO:0000313" key="1">
    <source>
        <dbReference type="EMBL" id="KAG2180534.1"/>
    </source>
</evidence>
<dbReference type="Gene3D" id="3.20.20.80">
    <property type="entry name" value="Glycosidases"/>
    <property type="match status" value="1"/>
</dbReference>
<dbReference type="InterPro" id="IPR017853">
    <property type="entry name" value="GH"/>
</dbReference>
<dbReference type="OrthoDB" id="2796951at2759"/>
<gene>
    <name evidence="1" type="ORF">INT44_003538</name>
</gene>
<comment type="caution">
    <text evidence="1">The sequence shown here is derived from an EMBL/GenBank/DDBJ whole genome shotgun (WGS) entry which is preliminary data.</text>
</comment>
<protein>
    <recommendedName>
        <fullName evidence="3">Glycoside hydrolase family 79 protein</fullName>
    </recommendedName>
</protein>
<dbReference type="SUPFAM" id="SSF51445">
    <property type="entry name" value="(Trans)glycosidases"/>
    <property type="match status" value="1"/>
</dbReference>
<proteinExistence type="predicted"/>
<organism evidence="1 2">
    <name type="scientific">Umbelopsis vinacea</name>
    <dbReference type="NCBI Taxonomy" id="44442"/>
    <lineage>
        <taxon>Eukaryota</taxon>
        <taxon>Fungi</taxon>
        <taxon>Fungi incertae sedis</taxon>
        <taxon>Mucoromycota</taxon>
        <taxon>Mucoromycotina</taxon>
        <taxon>Umbelopsidomycetes</taxon>
        <taxon>Umbelopsidales</taxon>
        <taxon>Umbelopsidaceae</taxon>
        <taxon>Umbelopsis</taxon>
    </lineage>
</organism>
<sequence length="438" mass="48489">MNISRCGDTQDSTWYDANLSTDITVMRNLSMVPNEWVTLGPLAFDRMNTMSSTMPINWIIGLNFNVSSVENPENVLAMAIAAESSIGENIYAFEIGNEPDNFVTVKQRPPGWNMADYVQEWAPLALKLQQAVPSTKHQGIEAAVFGGGGWRIPDLLNYDINGSTFIDLFQSSTKGVSKHQYQTSNCNLLNPPVLQDLLNHSSIENKVKYAVSGLSSDDLAKYSFRLGEFNSVSCEGRSGVSNSFASALWAIDYMMLLAYYNVTACNIHNRFPSYYNIADRVGGVWKAQPVWYSLLFIAQTFGGMKGNGVSVTSLATGDPDMPAYGLYNQAILTSIVVINLKQPSSEYQDQNITLIIDTSKSQYSTQPLYLSSLVTKTVESQTVIRWANQTMDGSINVRPSPIRSLYQHSQHICWSIGNLLSKRALLLVLLGFPETSIL</sequence>
<evidence type="ECO:0008006" key="3">
    <source>
        <dbReference type="Google" id="ProtNLM"/>
    </source>
</evidence>
<keyword evidence="2" id="KW-1185">Reference proteome</keyword>
<dbReference type="AlphaFoldDB" id="A0A8H7UIQ9"/>
<dbReference type="Proteomes" id="UP000612746">
    <property type="component" value="Unassembled WGS sequence"/>
</dbReference>
<evidence type="ECO:0000313" key="2">
    <source>
        <dbReference type="Proteomes" id="UP000612746"/>
    </source>
</evidence>
<dbReference type="EMBL" id="JAEPRA010000009">
    <property type="protein sequence ID" value="KAG2180534.1"/>
    <property type="molecule type" value="Genomic_DNA"/>
</dbReference>
<reference evidence="1" key="1">
    <citation type="submission" date="2020-12" db="EMBL/GenBank/DDBJ databases">
        <title>Metabolic potential, ecology and presence of endohyphal bacteria is reflected in genomic diversity of Mucoromycotina.</title>
        <authorList>
            <person name="Muszewska A."/>
            <person name="Okrasinska A."/>
            <person name="Steczkiewicz K."/>
            <person name="Drgas O."/>
            <person name="Orlowska M."/>
            <person name="Perlinska-Lenart U."/>
            <person name="Aleksandrzak-Piekarczyk T."/>
            <person name="Szatraj K."/>
            <person name="Zielenkiewicz U."/>
            <person name="Pilsyk S."/>
            <person name="Malc E."/>
            <person name="Mieczkowski P."/>
            <person name="Kruszewska J.S."/>
            <person name="Biernat P."/>
            <person name="Pawlowska J."/>
        </authorList>
    </citation>
    <scope>NUCLEOTIDE SEQUENCE</scope>
    <source>
        <strain evidence="1">WA0000051536</strain>
    </source>
</reference>
<accession>A0A8H7UIQ9</accession>
<dbReference type="InterPro" id="IPR052974">
    <property type="entry name" value="GH79_Enzymes"/>
</dbReference>
<dbReference type="PANTHER" id="PTHR36183:SF2">
    <property type="entry name" value="BETA-GLUCURONIDASE C-TERMINAL DOMAIN-CONTAINING PROTEIN"/>
    <property type="match status" value="1"/>
</dbReference>